<feature type="transmembrane region" description="Helical" evidence="6">
    <location>
        <begin position="72"/>
        <end position="91"/>
    </location>
</feature>
<keyword evidence="3 6" id="KW-0812">Transmembrane</keyword>
<feature type="transmembrane region" description="Helical" evidence="6">
    <location>
        <begin position="7"/>
        <end position="28"/>
    </location>
</feature>
<dbReference type="GO" id="GO:0005886">
    <property type="term" value="C:plasma membrane"/>
    <property type="evidence" value="ECO:0007669"/>
    <property type="project" value="UniProtKB-SubCell"/>
</dbReference>
<keyword evidence="4 6" id="KW-1133">Transmembrane helix</keyword>
<evidence type="ECO:0000256" key="5">
    <source>
        <dbReference type="ARBA" id="ARBA00023136"/>
    </source>
</evidence>
<evidence type="ECO:0000256" key="2">
    <source>
        <dbReference type="ARBA" id="ARBA00022475"/>
    </source>
</evidence>
<comment type="caution">
    <text evidence="7">The sequence shown here is derived from an EMBL/GenBank/DDBJ whole genome shotgun (WGS) entry which is preliminary data.</text>
</comment>
<name>A0A919XZC4_9BACL</name>
<evidence type="ECO:0000313" key="7">
    <source>
        <dbReference type="EMBL" id="GIO42066.1"/>
    </source>
</evidence>
<evidence type="ECO:0000256" key="6">
    <source>
        <dbReference type="SAM" id="Phobius"/>
    </source>
</evidence>
<evidence type="ECO:0000256" key="1">
    <source>
        <dbReference type="ARBA" id="ARBA00004651"/>
    </source>
</evidence>
<evidence type="ECO:0008006" key="9">
    <source>
        <dbReference type="Google" id="ProtNLM"/>
    </source>
</evidence>
<comment type="subcellular location">
    <subcellularLocation>
        <location evidence="1">Cell membrane</location>
        <topology evidence="1">Multi-pass membrane protein</topology>
    </subcellularLocation>
</comment>
<gene>
    <name evidence="7" type="ORF">J41TS4_18240</name>
</gene>
<keyword evidence="2" id="KW-1003">Cell membrane</keyword>
<feature type="transmembrane region" description="Helical" evidence="6">
    <location>
        <begin position="97"/>
        <end position="121"/>
    </location>
</feature>
<proteinExistence type="predicted"/>
<dbReference type="RefSeq" id="WP_044481064.1">
    <property type="nucleotide sequence ID" value="NZ_BORS01000005.1"/>
</dbReference>
<evidence type="ECO:0000256" key="3">
    <source>
        <dbReference type="ARBA" id="ARBA00022692"/>
    </source>
</evidence>
<organism evidence="7 8">
    <name type="scientific">Paenibacillus apis</name>
    <dbReference type="NCBI Taxonomy" id="1792174"/>
    <lineage>
        <taxon>Bacteria</taxon>
        <taxon>Bacillati</taxon>
        <taxon>Bacillota</taxon>
        <taxon>Bacilli</taxon>
        <taxon>Bacillales</taxon>
        <taxon>Paenibacillaceae</taxon>
        <taxon>Paenibacillus</taxon>
    </lineage>
</organism>
<reference evidence="7" key="1">
    <citation type="submission" date="2021-03" db="EMBL/GenBank/DDBJ databases">
        <title>Antimicrobial resistance genes in bacteria isolated from Japanese honey, and their potential for conferring macrolide and lincosamide resistance in the American foulbrood pathogen Paenibacillus larvae.</title>
        <authorList>
            <person name="Okamoto M."/>
            <person name="Kumagai M."/>
            <person name="Kanamori H."/>
            <person name="Takamatsu D."/>
        </authorList>
    </citation>
    <scope>NUCLEOTIDE SEQUENCE</scope>
    <source>
        <strain evidence="7">J41TS4</strain>
    </source>
</reference>
<dbReference type="InterPro" id="IPR005598">
    <property type="entry name" value="ATP_synth_I"/>
</dbReference>
<keyword evidence="5 6" id="KW-0472">Membrane</keyword>
<sequence>MDDLNSIVTAVTRATLLILSATLIGWAFLPAYRLIFGGLILGLVFGLVYVRFLSAKVRGLVNLVVSQQQKRYSFGFLTRMCLVLAAVMFAVRFEHFSIVSTIIGLFIPPLLTLPAGIVIGLRNKS</sequence>
<keyword evidence="8" id="KW-1185">Reference proteome</keyword>
<dbReference type="EMBL" id="BORS01000005">
    <property type="protein sequence ID" value="GIO42066.1"/>
    <property type="molecule type" value="Genomic_DNA"/>
</dbReference>
<dbReference type="AlphaFoldDB" id="A0A919XZC4"/>
<accession>A0A919XZC4</accession>
<dbReference type="Pfam" id="PF03899">
    <property type="entry name" value="ATP-synt_I"/>
    <property type="match status" value="1"/>
</dbReference>
<evidence type="ECO:0000313" key="8">
    <source>
        <dbReference type="Proteomes" id="UP000678895"/>
    </source>
</evidence>
<feature type="transmembrane region" description="Helical" evidence="6">
    <location>
        <begin position="34"/>
        <end position="52"/>
    </location>
</feature>
<evidence type="ECO:0000256" key="4">
    <source>
        <dbReference type="ARBA" id="ARBA00022989"/>
    </source>
</evidence>
<dbReference type="Proteomes" id="UP000678895">
    <property type="component" value="Unassembled WGS sequence"/>
</dbReference>
<protein>
    <recommendedName>
        <fullName evidence="9">ATP synthase subunit I</fullName>
    </recommendedName>
</protein>